<dbReference type="OrthoDB" id="2655677at2"/>
<dbReference type="Proteomes" id="UP000182836">
    <property type="component" value="Unassembled WGS sequence"/>
</dbReference>
<organism evidence="1 3">
    <name type="scientific">Aneurinibacillus migulanus</name>
    <name type="common">Bacillus migulanus</name>
    <dbReference type="NCBI Taxonomy" id="47500"/>
    <lineage>
        <taxon>Bacteria</taxon>
        <taxon>Bacillati</taxon>
        <taxon>Bacillota</taxon>
        <taxon>Bacilli</taxon>
        <taxon>Bacillales</taxon>
        <taxon>Paenibacillaceae</taxon>
        <taxon>Aneurinibacillus group</taxon>
        <taxon>Aneurinibacillus</taxon>
    </lineage>
</organism>
<name>A0A0D1Y1I9_ANEMI</name>
<accession>A0A0D1Y1I9</accession>
<reference evidence="1 3" key="1">
    <citation type="submission" date="2015-07" db="EMBL/GenBank/DDBJ databases">
        <title>Fjat-14205 dsm 2895.</title>
        <authorList>
            <person name="Liu B."/>
            <person name="Wang J."/>
            <person name="Zhu Y."/>
            <person name="Liu G."/>
            <person name="Chen Q."/>
            <person name="Chen Z."/>
            <person name="Lan J."/>
            <person name="Che J."/>
            <person name="Ge C."/>
            <person name="Shi H."/>
            <person name="Pan Z."/>
            <person name="Liu X."/>
        </authorList>
    </citation>
    <scope>NUCLEOTIDE SEQUENCE [LARGE SCALE GENOMIC DNA]</scope>
    <source>
        <strain evidence="1 3">DSM 2895</strain>
    </source>
</reference>
<dbReference type="RefSeq" id="WP_043067226.1">
    <property type="nucleotide sequence ID" value="NZ_BJOA01000136.1"/>
</dbReference>
<gene>
    <name evidence="1" type="ORF">AF333_28215</name>
    <name evidence="2" type="ORF">SAMN04487909_13260</name>
</gene>
<dbReference type="STRING" id="47500.AF333_28215"/>
<dbReference type="EMBL" id="FNED01000032">
    <property type="protein sequence ID" value="SDJ92169.1"/>
    <property type="molecule type" value="Genomic_DNA"/>
</dbReference>
<evidence type="ECO:0000313" key="4">
    <source>
        <dbReference type="Proteomes" id="UP000182836"/>
    </source>
</evidence>
<protein>
    <submittedName>
        <fullName evidence="1">Uncharacterized protein</fullName>
    </submittedName>
</protein>
<keyword evidence="3" id="KW-1185">Reference proteome</keyword>
<evidence type="ECO:0000313" key="2">
    <source>
        <dbReference type="EMBL" id="SDJ92169.1"/>
    </source>
</evidence>
<dbReference type="GeneID" id="42309018"/>
<dbReference type="EMBL" id="LGUG01000009">
    <property type="protein sequence ID" value="KON90887.1"/>
    <property type="molecule type" value="Genomic_DNA"/>
</dbReference>
<proteinExistence type="predicted"/>
<reference evidence="2 4" key="2">
    <citation type="submission" date="2016-10" db="EMBL/GenBank/DDBJ databases">
        <authorList>
            <person name="de Groot N.N."/>
        </authorList>
    </citation>
    <scope>NUCLEOTIDE SEQUENCE [LARGE SCALE GENOMIC DNA]</scope>
    <source>
        <strain evidence="2 4">DSM 2895</strain>
    </source>
</reference>
<dbReference type="PATRIC" id="fig|47500.8.peg.2250"/>
<evidence type="ECO:0000313" key="3">
    <source>
        <dbReference type="Proteomes" id="UP000037269"/>
    </source>
</evidence>
<dbReference type="Proteomes" id="UP000037269">
    <property type="component" value="Unassembled WGS sequence"/>
</dbReference>
<dbReference type="AlphaFoldDB" id="A0A0D1Y1I9"/>
<sequence>MSRGEEFDEHVLSIHSQERWMRKRREVDEWEKRQKFIKKQKETVSFLNDEVDTQLFPALSLLNDMNIVTQYSCAGVSVWDDPLNHSLYAYVTVLDSEETRDFINYLQQGMRHRLLVTYEPARKRYDLSSFYIQHNRSFCFLLYRYAICWKSRMQW</sequence>
<evidence type="ECO:0000313" key="1">
    <source>
        <dbReference type="EMBL" id="KON90887.1"/>
    </source>
</evidence>